<evidence type="ECO:0000313" key="1">
    <source>
        <dbReference type="EMBL" id="TGK00130.1"/>
    </source>
</evidence>
<evidence type="ECO:0000313" key="2">
    <source>
        <dbReference type="EMBL" id="TGL42764.1"/>
    </source>
</evidence>
<dbReference type="EMBL" id="RQER01000007">
    <property type="protein sequence ID" value="TGK00130.1"/>
    <property type="molecule type" value="Genomic_DNA"/>
</dbReference>
<proteinExistence type="predicted"/>
<evidence type="ECO:0000313" key="4">
    <source>
        <dbReference type="Proteomes" id="UP000297946"/>
    </source>
</evidence>
<sequence length="107" mass="12676">MKIVCQLIDFNFYFSFPKLREGLVNTEIIENASLLLDSREEWIGIHIEKHEPTYIYWVNSPIIASSRIQEVYVDYLENKIIGIEINLWIENRDIRLDCLIKAMGENN</sequence>
<dbReference type="EMBL" id="RQGC01000002">
    <property type="protein sequence ID" value="TGL42764.1"/>
    <property type="molecule type" value="Genomic_DNA"/>
</dbReference>
<dbReference type="RefSeq" id="WP_135643637.1">
    <property type="nucleotide sequence ID" value="NZ_RQER01000007.1"/>
</dbReference>
<gene>
    <name evidence="1" type="ORF">EHO57_12620</name>
    <name evidence="2" type="ORF">EHQ53_04755</name>
</gene>
<protein>
    <submittedName>
        <fullName evidence="1">Uncharacterized protein</fullName>
    </submittedName>
</protein>
<evidence type="ECO:0000313" key="3">
    <source>
        <dbReference type="Proteomes" id="UP000297273"/>
    </source>
</evidence>
<name>A0A5F1ZVP0_9LEPT</name>
<reference evidence="1 4" key="2">
    <citation type="journal article" date="2019" name="PLoS Negl. Trop. Dis.">
        <title>Revisiting the worldwide diversity of Leptospira species in the environment.</title>
        <authorList>
            <person name="Vincent A.T."/>
            <person name="Schiettekatte O."/>
            <person name="Bourhy P."/>
            <person name="Veyrier F.J."/>
            <person name="Picardeau M."/>
        </authorList>
    </citation>
    <scope>NUCLEOTIDE SEQUENCE [LARGE SCALE GENOMIC DNA]</scope>
    <source>
        <strain evidence="2">201702690</strain>
        <strain evidence="1 4">SSW18</strain>
    </source>
</reference>
<comment type="caution">
    <text evidence="1">The sequence shown here is derived from an EMBL/GenBank/DDBJ whole genome shotgun (WGS) entry which is preliminary data.</text>
</comment>
<organism evidence="1 4">
    <name type="scientific">Leptospira langatensis</name>
    <dbReference type="NCBI Taxonomy" id="2484983"/>
    <lineage>
        <taxon>Bacteria</taxon>
        <taxon>Pseudomonadati</taxon>
        <taxon>Spirochaetota</taxon>
        <taxon>Spirochaetia</taxon>
        <taxon>Leptospirales</taxon>
        <taxon>Leptospiraceae</taxon>
        <taxon>Leptospira</taxon>
    </lineage>
</organism>
<dbReference type="Proteomes" id="UP000297273">
    <property type="component" value="Unassembled WGS sequence"/>
</dbReference>
<dbReference type="Proteomes" id="UP000297946">
    <property type="component" value="Unassembled WGS sequence"/>
</dbReference>
<dbReference type="AlphaFoldDB" id="A0A5F1ZVP0"/>
<reference evidence="2" key="1">
    <citation type="submission" date="2018-10" db="EMBL/GenBank/DDBJ databases">
        <authorList>
            <person name="Vincent A.T."/>
            <person name="Schiettekatte O."/>
            <person name="Bourhy P."/>
            <person name="Veyrier F.J."/>
            <person name="Picardeau M."/>
        </authorList>
    </citation>
    <scope>NUCLEOTIDE SEQUENCE</scope>
    <source>
        <strain evidence="2">201702690</strain>
    </source>
</reference>
<accession>A0A5F1ZVP0</accession>
<keyword evidence="3" id="KW-1185">Reference proteome</keyword>